<keyword evidence="10 11" id="KW-0472">Membrane</keyword>
<dbReference type="GO" id="GO:0006506">
    <property type="term" value="P:GPI anchor biosynthetic process"/>
    <property type="evidence" value="ECO:0007669"/>
    <property type="project" value="UniProtKB-KW"/>
</dbReference>
<comment type="caution">
    <text evidence="11">Lacks conserved residue(s) required for the propagation of feature annotation.</text>
</comment>
<feature type="transmembrane region" description="Helical" evidence="11">
    <location>
        <begin position="146"/>
        <end position="168"/>
    </location>
</feature>
<keyword evidence="6 11" id="KW-0808">Transferase</keyword>
<dbReference type="GO" id="GO:0031501">
    <property type="term" value="C:mannosyltransferase complex"/>
    <property type="evidence" value="ECO:0007669"/>
    <property type="project" value="TreeGrafter"/>
</dbReference>
<sequence length="323" mass="37234">MHSLLPLAICSAARKNVFLHSSFILILRLQFSTLKIRSNTWQQGCRKVTHKTSFLQFFLTVYVLAANYGLFCVMPFSCTCTDILIQKKRKHSYLLKYTRIIFIHKPYIAEQYWCSSLLLVVLLQLPNLDMKLWVVGLLRYYEVRQVPNFLLALPVVMLVICHCALYLVDNPSICWGLGIPPNVEKHNKKKDENSIIRWNDRGISSWRVFVYTAQSLVLCLFCALCIHVQVTTRLLCSSCPVVYWFAAHLMKDPASAGDHSSDTTKSKPIPAAKVESLSNLRKLFNVAIITEFPKNFWGQVIISYFMLYFFVGIVLFSNFLPWT</sequence>
<protein>
    <recommendedName>
        <fullName evidence="11">GPI mannosyltransferase 2</fullName>
        <ecNumber evidence="11">2.4.1.-</ecNumber>
    </recommendedName>
</protein>
<feature type="transmembrane region" description="Helical" evidence="11">
    <location>
        <begin position="57"/>
        <end position="85"/>
    </location>
</feature>
<proteinExistence type="inferred from homology"/>
<keyword evidence="9 11" id="KW-1133">Transmembrane helix</keyword>
<dbReference type="GO" id="GO:0005789">
    <property type="term" value="C:endoplasmic reticulum membrane"/>
    <property type="evidence" value="ECO:0007669"/>
    <property type="project" value="UniProtKB-SubCell"/>
</dbReference>
<dbReference type="GO" id="GO:0004376">
    <property type="term" value="F:GPI mannosyltransferase activity"/>
    <property type="evidence" value="ECO:0007669"/>
    <property type="project" value="InterPro"/>
</dbReference>
<evidence type="ECO:0000256" key="9">
    <source>
        <dbReference type="ARBA" id="ARBA00022989"/>
    </source>
</evidence>
<evidence type="ECO:0000256" key="4">
    <source>
        <dbReference type="ARBA" id="ARBA00022502"/>
    </source>
</evidence>
<evidence type="ECO:0000256" key="7">
    <source>
        <dbReference type="ARBA" id="ARBA00022692"/>
    </source>
</evidence>
<feature type="transmembrane region" description="Helical" evidence="11">
    <location>
        <begin position="208"/>
        <end position="230"/>
    </location>
</feature>
<dbReference type="PANTHER" id="PTHR12468">
    <property type="entry name" value="GPI MANNOSYLTRANSFERASE 2"/>
    <property type="match status" value="1"/>
</dbReference>
<dbReference type="InterPro" id="IPR007315">
    <property type="entry name" value="PIG-V/Gpi18"/>
</dbReference>
<dbReference type="Pfam" id="PF04188">
    <property type="entry name" value="Mannosyl_trans2"/>
    <property type="match status" value="1"/>
</dbReference>
<dbReference type="GO" id="GO:0000009">
    <property type="term" value="F:alpha-1,6-mannosyltransferase activity"/>
    <property type="evidence" value="ECO:0007669"/>
    <property type="project" value="InterPro"/>
</dbReference>
<evidence type="ECO:0000256" key="5">
    <source>
        <dbReference type="ARBA" id="ARBA00022676"/>
    </source>
</evidence>
<evidence type="ECO:0000256" key="8">
    <source>
        <dbReference type="ARBA" id="ARBA00022824"/>
    </source>
</evidence>
<comment type="pathway">
    <text evidence="2 11">Glycolipid biosynthesis; glycosylphosphatidylinositol-anchor biosynthesis.</text>
</comment>
<evidence type="ECO:0000256" key="6">
    <source>
        <dbReference type="ARBA" id="ARBA00022679"/>
    </source>
</evidence>
<feature type="transmembrane region" description="Helical" evidence="11">
    <location>
        <begin position="106"/>
        <end position="126"/>
    </location>
</feature>
<keyword evidence="7 11" id="KW-0812">Transmembrane</keyword>
<dbReference type="AlphaFoldDB" id="A0AAV2PL47"/>
<name>A0AAV2PL47_MEGNR</name>
<evidence type="ECO:0000313" key="12">
    <source>
        <dbReference type="EMBL" id="CAL4060286.1"/>
    </source>
</evidence>
<keyword evidence="8 11" id="KW-0256">Endoplasmic reticulum</keyword>
<comment type="caution">
    <text evidence="12">The sequence shown here is derived from an EMBL/GenBank/DDBJ whole genome shotgun (WGS) entry which is preliminary data.</text>
</comment>
<evidence type="ECO:0000256" key="10">
    <source>
        <dbReference type="ARBA" id="ARBA00023136"/>
    </source>
</evidence>
<comment type="similarity">
    <text evidence="3 11">Belongs to the PIGV family.</text>
</comment>
<evidence type="ECO:0000256" key="11">
    <source>
        <dbReference type="RuleBase" id="RU363112"/>
    </source>
</evidence>
<comment type="subcellular location">
    <subcellularLocation>
        <location evidence="1 11">Endoplasmic reticulum membrane</location>
        <topology evidence="1 11">Multi-pass membrane protein</topology>
    </subcellularLocation>
</comment>
<keyword evidence="4 11" id="KW-0337">GPI-anchor biosynthesis</keyword>
<keyword evidence="5 11" id="KW-0328">Glycosyltransferase</keyword>
<accession>A0AAV2PL47</accession>
<reference evidence="12 13" key="1">
    <citation type="submission" date="2024-05" db="EMBL/GenBank/DDBJ databases">
        <authorList>
            <person name="Wallberg A."/>
        </authorList>
    </citation>
    <scope>NUCLEOTIDE SEQUENCE [LARGE SCALE GENOMIC DNA]</scope>
</reference>
<dbReference type="EC" id="2.4.1.-" evidence="11"/>
<gene>
    <name evidence="12" type="ORF">MNOR_LOCUS1214</name>
</gene>
<feature type="transmembrane region" description="Helical" evidence="11">
    <location>
        <begin position="301"/>
        <end position="320"/>
    </location>
</feature>
<evidence type="ECO:0000256" key="3">
    <source>
        <dbReference type="ARBA" id="ARBA00008698"/>
    </source>
</evidence>
<keyword evidence="13" id="KW-1185">Reference proteome</keyword>
<feature type="non-terminal residue" evidence="12">
    <location>
        <position position="323"/>
    </location>
</feature>
<dbReference type="EMBL" id="CAXKWB010000316">
    <property type="protein sequence ID" value="CAL4060286.1"/>
    <property type="molecule type" value="Genomic_DNA"/>
</dbReference>
<dbReference type="PANTHER" id="PTHR12468:SF2">
    <property type="entry name" value="GPI MANNOSYLTRANSFERASE 2"/>
    <property type="match status" value="1"/>
</dbReference>
<organism evidence="12 13">
    <name type="scientific">Meganyctiphanes norvegica</name>
    <name type="common">Northern krill</name>
    <name type="synonym">Thysanopoda norvegica</name>
    <dbReference type="NCBI Taxonomy" id="48144"/>
    <lineage>
        <taxon>Eukaryota</taxon>
        <taxon>Metazoa</taxon>
        <taxon>Ecdysozoa</taxon>
        <taxon>Arthropoda</taxon>
        <taxon>Crustacea</taxon>
        <taxon>Multicrustacea</taxon>
        <taxon>Malacostraca</taxon>
        <taxon>Eumalacostraca</taxon>
        <taxon>Eucarida</taxon>
        <taxon>Euphausiacea</taxon>
        <taxon>Euphausiidae</taxon>
        <taxon>Meganyctiphanes</taxon>
    </lineage>
</organism>
<evidence type="ECO:0000256" key="1">
    <source>
        <dbReference type="ARBA" id="ARBA00004477"/>
    </source>
</evidence>
<comment type="function">
    <text evidence="11">Mannosyltransferase involved in glycosylphosphatidylinositol-anchor biosynthesis.</text>
</comment>
<dbReference type="Proteomes" id="UP001497623">
    <property type="component" value="Unassembled WGS sequence"/>
</dbReference>
<evidence type="ECO:0000256" key="2">
    <source>
        <dbReference type="ARBA" id="ARBA00004687"/>
    </source>
</evidence>
<evidence type="ECO:0000313" key="13">
    <source>
        <dbReference type="Proteomes" id="UP001497623"/>
    </source>
</evidence>